<dbReference type="Gene3D" id="1.25.10.10">
    <property type="entry name" value="Leucine-rich Repeat Variant"/>
    <property type="match status" value="1"/>
</dbReference>
<dbReference type="GO" id="GO:0003729">
    <property type="term" value="F:mRNA binding"/>
    <property type="evidence" value="ECO:0007669"/>
    <property type="project" value="TreeGrafter"/>
</dbReference>
<evidence type="ECO:0000256" key="2">
    <source>
        <dbReference type="ARBA" id="ARBA00022552"/>
    </source>
</evidence>
<dbReference type="GO" id="GO:0005737">
    <property type="term" value="C:cytoplasm"/>
    <property type="evidence" value="ECO:0007669"/>
    <property type="project" value="TreeGrafter"/>
</dbReference>
<feature type="repeat" description="Pumilio" evidence="5">
    <location>
        <begin position="664"/>
        <end position="699"/>
    </location>
</feature>
<accession>A0A5N5X487</accession>
<dbReference type="GO" id="GO:0006364">
    <property type="term" value="P:rRNA processing"/>
    <property type="evidence" value="ECO:0007669"/>
    <property type="project" value="UniProtKB-KW"/>
</dbReference>
<evidence type="ECO:0000256" key="6">
    <source>
        <dbReference type="SAM" id="MobiDB-lite"/>
    </source>
</evidence>
<evidence type="ECO:0000256" key="5">
    <source>
        <dbReference type="PROSITE-ProRule" id="PRU00317"/>
    </source>
</evidence>
<name>A0A5N5X487_9EURO</name>
<feature type="repeat" description="Pumilio" evidence="5">
    <location>
        <begin position="700"/>
        <end position="735"/>
    </location>
</feature>
<feature type="compositionally biased region" description="Polar residues" evidence="6">
    <location>
        <begin position="370"/>
        <end position="385"/>
    </location>
</feature>
<feature type="domain" description="PUM-HD" evidence="7">
    <location>
        <begin position="462"/>
        <end position="799"/>
    </location>
</feature>
<feature type="repeat" description="Pumilio" evidence="5">
    <location>
        <begin position="736"/>
        <end position="773"/>
    </location>
</feature>
<keyword evidence="1" id="KW-0690">Ribosome biogenesis</keyword>
<dbReference type="SUPFAM" id="SSF48371">
    <property type="entry name" value="ARM repeat"/>
    <property type="match status" value="1"/>
</dbReference>
<feature type="compositionally biased region" description="Polar residues" evidence="6">
    <location>
        <begin position="82"/>
        <end position="106"/>
    </location>
</feature>
<dbReference type="InterPro" id="IPR033712">
    <property type="entry name" value="Pumilio_RNA-bd"/>
</dbReference>
<evidence type="ECO:0000313" key="8">
    <source>
        <dbReference type="EMBL" id="KAB8074192.1"/>
    </source>
</evidence>
<proteinExistence type="predicted"/>
<evidence type="ECO:0000256" key="1">
    <source>
        <dbReference type="ARBA" id="ARBA00022517"/>
    </source>
</evidence>
<keyword evidence="2" id="KW-0698">rRNA processing</keyword>
<keyword evidence="3" id="KW-0677">Repeat</keyword>
<feature type="region of interest" description="Disordered" evidence="6">
    <location>
        <begin position="36"/>
        <end position="69"/>
    </location>
</feature>
<feature type="compositionally biased region" description="Polar residues" evidence="6">
    <location>
        <begin position="811"/>
        <end position="822"/>
    </location>
</feature>
<evidence type="ECO:0000256" key="4">
    <source>
        <dbReference type="ARBA" id="ARBA00024893"/>
    </source>
</evidence>
<dbReference type="CDD" id="cd07920">
    <property type="entry name" value="Pumilio"/>
    <property type="match status" value="1"/>
</dbReference>
<protein>
    <submittedName>
        <fullName evidence="8">Armadillo-type protein</fullName>
    </submittedName>
</protein>
<dbReference type="AlphaFoldDB" id="A0A5N5X487"/>
<feature type="repeat" description="Pumilio" evidence="5">
    <location>
        <begin position="592"/>
        <end position="627"/>
    </location>
</feature>
<feature type="repeat" description="Pumilio" evidence="5">
    <location>
        <begin position="555"/>
        <end position="591"/>
    </location>
</feature>
<feature type="region of interest" description="Disordered" evidence="6">
    <location>
        <begin position="82"/>
        <end position="147"/>
    </location>
</feature>
<feature type="region of interest" description="Disordered" evidence="6">
    <location>
        <begin position="354"/>
        <end position="399"/>
    </location>
</feature>
<dbReference type="PROSITE" id="PS50302">
    <property type="entry name" value="PUM"/>
    <property type="match status" value="8"/>
</dbReference>
<feature type="region of interest" description="Disordered" evidence="6">
    <location>
        <begin position="290"/>
        <end position="323"/>
    </location>
</feature>
<evidence type="ECO:0000256" key="3">
    <source>
        <dbReference type="ARBA" id="ARBA00022737"/>
    </source>
</evidence>
<gene>
    <name evidence="8" type="ORF">BDV29DRAFT_174133</name>
</gene>
<dbReference type="Pfam" id="PF00806">
    <property type="entry name" value="PUF"/>
    <property type="match status" value="8"/>
</dbReference>
<feature type="repeat" description="Pumilio" evidence="5">
    <location>
        <begin position="483"/>
        <end position="518"/>
    </location>
</feature>
<dbReference type="InterPro" id="IPR033133">
    <property type="entry name" value="PUM-HD"/>
</dbReference>
<dbReference type="EMBL" id="ML732214">
    <property type="protein sequence ID" value="KAB8074192.1"/>
    <property type="molecule type" value="Genomic_DNA"/>
</dbReference>
<dbReference type="InterPro" id="IPR011989">
    <property type="entry name" value="ARM-like"/>
</dbReference>
<dbReference type="GO" id="GO:0010608">
    <property type="term" value="P:post-transcriptional regulation of gene expression"/>
    <property type="evidence" value="ECO:0007669"/>
    <property type="project" value="TreeGrafter"/>
</dbReference>
<reference evidence="8 9" key="1">
    <citation type="submission" date="2019-04" db="EMBL/GenBank/DDBJ databases">
        <title>Friends and foes A comparative genomics study of 23 Aspergillus species from section Flavi.</title>
        <authorList>
            <consortium name="DOE Joint Genome Institute"/>
            <person name="Kjaerbolling I."/>
            <person name="Vesth T."/>
            <person name="Frisvad J.C."/>
            <person name="Nybo J.L."/>
            <person name="Theobald S."/>
            <person name="Kildgaard S."/>
            <person name="Isbrandt T."/>
            <person name="Kuo A."/>
            <person name="Sato A."/>
            <person name="Lyhne E.K."/>
            <person name="Kogle M.E."/>
            <person name="Wiebenga A."/>
            <person name="Kun R.S."/>
            <person name="Lubbers R.J."/>
            <person name="Makela M.R."/>
            <person name="Barry K."/>
            <person name="Chovatia M."/>
            <person name="Clum A."/>
            <person name="Daum C."/>
            <person name="Haridas S."/>
            <person name="He G."/>
            <person name="LaButti K."/>
            <person name="Lipzen A."/>
            <person name="Mondo S."/>
            <person name="Riley R."/>
            <person name="Salamov A."/>
            <person name="Simmons B.A."/>
            <person name="Magnuson J.K."/>
            <person name="Henrissat B."/>
            <person name="Mortensen U.H."/>
            <person name="Larsen T.O."/>
            <person name="Devries R.P."/>
            <person name="Grigoriev I.V."/>
            <person name="Machida M."/>
            <person name="Baker S.E."/>
            <person name="Andersen M.R."/>
        </authorList>
    </citation>
    <scope>NUCLEOTIDE SEQUENCE [LARGE SCALE GENOMIC DNA]</scope>
    <source>
        <strain evidence="8 9">CBS 151.66</strain>
    </source>
</reference>
<dbReference type="OrthoDB" id="668540at2759"/>
<feature type="region of interest" description="Disordered" evidence="6">
    <location>
        <begin position="795"/>
        <end position="874"/>
    </location>
</feature>
<evidence type="ECO:0000259" key="7">
    <source>
        <dbReference type="PROSITE" id="PS50303"/>
    </source>
</evidence>
<sequence length="888" mass="98357">MREQKRRFEEDMKLLDLQHEREKLEMDQIAKDLAKAGISGPVSEPTTPPEYRENGLSGGFTRPTRFSTSSVTSSPGFFNVFAPSQVNTPQSQVNPPSAQTPTNRFSVHSVPGSRRNSEKEDFGQEPTSPFRPGPAIHRYSMPSSGFGSQIRPNIPGFNNTSGLESFNAAKYLFHNEDDRATVKEEDRIPTPDIKSYLKLTDPDDKFPTLSRRDDSGLLSANSDALDLANSRTPNPESWNSHSRHRSSHQSMPQNSLNTFRLEQLGSSTNENNLNNSRHAARHSLEANLYSGEGNHEGMTATVSSRPTSLQSSYSTNDLPTVKGDGFNPAVTPPKTHTEHFQQHNANMGRIPANAVNSRQQKDPSEHDDNNVQGNRSQQTALQPNATPFGPQHIPSASTSTVSPATLANFQQPFYGYGVQAYVGNPLQVNGQLQNYNPGTPYSPFPAYGNYRLGEGQAKAMAPRRNGESESAQLSRFTNFPLEHYRGELYGLCKDQHGCRYLQRKLEERNAEHVQMIFEETHLHVVELMTDPFGNYLCQKLLEYSNDEQRTALINNAAHQLVKIALNQHGTRALQKMIEFISTPEQTQTVIHALEDHVVELVQDLNGNHVIQKCLNRLSAEDGQFIYDAVGANCVVVGTHRHGCCVLQRCIDHASGEQRARLIAQITSNAFALVQDPFGNYVVQYILDLTEPHFTEPLCQTFRGNIPALSKQKFSSNVIEKCLRTAEVRVRSQLIEEMLSGVELEKMLRDSFANYVVQTAMDYADEETRGRLVDAIRPILPSIRQTPHGRRIAGKIMANESSGRGSTTSSGQITPNEMNSTQLPGPLQGGQKPFLYQHPSFPVGSQFGVGPAPNTPPGGPNENSSGIFSPAVQHSNGNLGTQGHLYAYF</sequence>
<comment type="function">
    <text evidence="4">RNA-binding nucleolar protein required for pre-rRNA processing. Involved in production of 18S rRNA and assembly of small ribosomal subunit.</text>
</comment>
<feature type="region of interest" description="Disordered" evidence="6">
    <location>
        <begin position="193"/>
        <end position="255"/>
    </location>
</feature>
<dbReference type="InterPro" id="IPR016024">
    <property type="entry name" value="ARM-type_fold"/>
</dbReference>
<feature type="compositionally biased region" description="Basic and acidic residues" evidence="6">
    <location>
        <begin position="200"/>
        <end position="215"/>
    </location>
</feature>
<feature type="repeat" description="Pumilio" evidence="5">
    <location>
        <begin position="519"/>
        <end position="554"/>
    </location>
</feature>
<evidence type="ECO:0000313" key="9">
    <source>
        <dbReference type="Proteomes" id="UP000326565"/>
    </source>
</evidence>
<keyword evidence="9" id="KW-1185">Reference proteome</keyword>
<feature type="compositionally biased region" description="Low complexity" evidence="6">
    <location>
        <begin position="216"/>
        <end position="230"/>
    </location>
</feature>
<dbReference type="PANTHER" id="PTHR12537">
    <property type="entry name" value="RNA BINDING PROTEIN PUMILIO-RELATED"/>
    <property type="match status" value="1"/>
</dbReference>
<dbReference type="SMART" id="SM00025">
    <property type="entry name" value="Pumilio"/>
    <property type="match status" value="8"/>
</dbReference>
<feature type="compositionally biased region" description="Low complexity" evidence="6">
    <location>
        <begin position="800"/>
        <end position="810"/>
    </location>
</feature>
<dbReference type="InterPro" id="IPR001313">
    <property type="entry name" value="Pumilio_RNA-bd_rpt"/>
</dbReference>
<dbReference type="PROSITE" id="PS50303">
    <property type="entry name" value="PUM_HD"/>
    <property type="match status" value="1"/>
</dbReference>
<dbReference type="PANTHER" id="PTHR12537:SF13">
    <property type="entry name" value="PUMILIO HOMOLOGY DOMAIN FAMILY MEMBER 4"/>
    <property type="match status" value="1"/>
</dbReference>
<organism evidence="8 9">
    <name type="scientific">Aspergillus leporis</name>
    <dbReference type="NCBI Taxonomy" id="41062"/>
    <lineage>
        <taxon>Eukaryota</taxon>
        <taxon>Fungi</taxon>
        <taxon>Dikarya</taxon>
        <taxon>Ascomycota</taxon>
        <taxon>Pezizomycotina</taxon>
        <taxon>Eurotiomycetes</taxon>
        <taxon>Eurotiomycetidae</taxon>
        <taxon>Eurotiales</taxon>
        <taxon>Aspergillaceae</taxon>
        <taxon>Aspergillus</taxon>
        <taxon>Aspergillus subgen. Circumdati</taxon>
    </lineage>
</organism>
<dbReference type="FunFam" id="1.25.10.10:FF:000237">
    <property type="entry name" value="Pumilio homolog 9"/>
    <property type="match status" value="1"/>
</dbReference>
<feature type="repeat" description="Pumilio" evidence="5">
    <location>
        <begin position="628"/>
        <end position="663"/>
    </location>
</feature>
<feature type="compositionally biased region" description="Basic and acidic residues" evidence="6">
    <location>
        <begin position="359"/>
        <end position="369"/>
    </location>
</feature>
<feature type="compositionally biased region" description="Polar residues" evidence="6">
    <location>
        <begin position="300"/>
        <end position="318"/>
    </location>
</feature>
<dbReference type="Proteomes" id="UP000326565">
    <property type="component" value="Unassembled WGS sequence"/>
</dbReference>